<dbReference type="Gene3D" id="2.60.40.1180">
    <property type="entry name" value="Golgi alpha-mannosidase II"/>
    <property type="match status" value="1"/>
</dbReference>
<sequence length="715" mass="81130">MSIYYEPDHALFCIQTAHTTYAFALNAESRPVHLYWGAKLQTLSDLALLTGNLHVETNGDSSFRLRTNNQYEYRAGEPYSYEEQALDLFYSDGVRGAQLAYRSHVISADGRALAIELADGQYPLSVTLRYEIYPDLDLITRRAVIRNEGSEPLHLRKMQSASFHFPRGVQYRVTHFAGNWGAEYQKQQEMLPLCRTVIQNNHGNTSGPHAVPFFALDPWGKADDTSGEVFFGTLHWSGDFKITCERTELGAVSVTAGVNDEQAAVTLHSGESYETPEITAGFTTGGFGGMSEQLYDFQLDHLLPQKRAHNVIPVIYNSWYAYDFRIDEEKILGLMDRAAELGVELFVIDDGWMPGRDCDSKGLGDWVPDPLRFPNGLRVFAERAHAQGMKFGLWIEPEMVNPDSDLFRAHPDWVLQSESRPQTTSRNQLVLNLAREDVLAYVLDVLDRTIQENELDYLKWDMNRYITDWGWPTGSKEQREKLPLTMIENIYGIWTHLNEAYPDLLLENCAHGGARSDYGMVRYTDRINRSDNATPADVLLLHEGFSTLFVPKSAGGAGTFNGTPGVPYAFRENLGFTGSMSIGVNLLRCSQEELNAYGASVAQFKRERADLQNSYVYHLVSAWNSPYAVWQYVRRDRQAFTVFGFCFGRHFPDDRMARVRLTGLIPEAFYECVVDTCSSEVDGQRYTGEALMQIGLQLPLERNYDSVRLVFRRVM</sequence>
<dbReference type="InterPro" id="IPR050985">
    <property type="entry name" value="Alpha-glycosidase_related"/>
</dbReference>
<dbReference type="GO" id="GO:0004557">
    <property type="term" value="F:alpha-galactosidase activity"/>
    <property type="evidence" value="ECO:0007669"/>
    <property type="project" value="UniProtKB-UniRule"/>
</dbReference>
<dbReference type="Pfam" id="PF16875">
    <property type="entry name" value="Glyco_hydro_36N"/>
    <property type="match status" value="1"/>
</dbReference>
<protein>
    <recommendedName>
        <fullName evidence="2 5">Alpha-galactosidase</fullName>
        <ecNumber evidence="2 5">3.2.1.22</ecNumber>
    </recommendedName>
</protein>
<evidence type="ECO:0000256" key="2">
    <source>
        <dbReference type="ARBA" id="ARBA00012755"/>
    </source>
</evidence>
<dbReference type="Gene3D" id="3.20.20.70">
    <property type="entry name" value="Aldolase class I"/>
    <property type="match status" value="1"/>
</dbReference>
<dbReference type="Pfam" id="PF16874">
    <property type="entry name" value="Glyco_hydro_36C"/>
    <property type="match status" value="1"/>
</dbReference>
<dbReference type="PROSITE" id="PS00512">
    <property type="entry name" value="ALPHA_GALACTOSIDASE"/>
    <property type="match status" value="1"/>
</dbReference>
<evidence type="ECO:0000313" key="11">
    <source>
        <dbReference type="Proteomes" id="UP000657006"/>
    </source>
</evidence>
<dbReference type="AlphaFoldDB" id="A0A926DU79"/>
<proteinExistence type="inferred from homology"/>
<evidence type="ECO:0000259" key="8">
    <source>
        <dbReference type="Pfam" id="PF16874"/>
    </source>
</evidence>
<dbReference type="Pfam" id="PF02065">
    <property type="entry name" value="Melibiase"/>
    <property type="match status" value="1"/>
</dbReference>
<dbReference type="PIRSF" id="PIRSF005536">
    <property type="entry name" value="Agal"/>
    <property type="match status" value="1"/>
</dbReference>
<feature type="binding site" evidence="7">
    <location>
        <position position="180"/>
    </location>
    <ligand>
        <name>substrate</name>
    </ligand>
</feature>
<dbReference type="InterPro" id="IPR000111">
    <property type="entry name" value="Glyco_hydro_27/36_CS"/>
</dbReference>
<feature type="binding site" evidence="7">
    <location>
        <begin position="459"/>
        <end position="463"/>
    </location>
    <ligand>
        <name>substrate</name>
    </ligand>
</feature>
<dbReference type="InterPro" id="IPR031704">
    <property type="entry name" value="Glyco_hydro_36_N"/>
</dbReference>
<dbReference type="InterPro" id="IPR002252">
    <property type="entry name" value="Glyco_hydro_36"/>
</dbReference>
<feature type="active site" description="Proton donor" evidence="6">
    <location>
        <position position="531"/>
    </location>
</feature>
<feature type="binding site" evidence="7">
    <location>
        <position position="509"/>
    </location>
    <ligand>
        <name>substrate</name>
    </ligand>
</feature>
<dbReference type="InterPro" id="IPR038417">
    <property type="entry name" value="Alpga-gal_N_sf"/>
</dbReference>
<reference evidence="10" key="1">
    <citation type="submission" date="2020-08" db="EMBL/GenBank/DDBJ databases">
        <title>Genome public.</title>
        <authorList>
            <person name="Liu C."/>
            <person name="Sun Q."/>
        </authorList>
    </citation>
    <scope>NUCLEOTIDE SEQUENCE</scope>
    <source>
        <strain evidence="10">NSJ-32</strain>
    </source>
</reference>
<keyword evidence="4 5" id="KW-0326">Glycosidase</keyword>
<dbReference type="InterPro" id="IPR013785">
    <property type="entry name" value="Aldolase_TIM"/>
</dbReference>
<evidence type="ECO:0000256" key="1">
    <source>
        <dbReference type="ARBA" id="ARBA00001255"/>
    </source>
</evidence>
<keyword evidence="11" id="KW-1185">Reference proteome</keyword>
<keyword evidence="3 5" id="KW-0378">Hydrolase</keyword>
<feature type="binding site" evidence="7">
    <location>
        <position position="531"/>
    </location>
    <ligand>
        <name>substrate</name>
    </ligand>
</feature>
<feature type="domain" description="Glycosyl hydrolase family 36 N-terminal" evidence="9">
    <location>
        <begin position="30"/>
        <end position="267"/>
    </location>
</feature>
<feature type="binding site" evidence="7">
    <location>
        <position position="426"/>
    </location>
    <ligand>
        <name>substrate</name>
    </ligand>
</feature>
<evidence type="ECO:0000256" key="4">
    <source>
        <dbReference type="ARBA" id="ARBA00023295"/>
    </source>
</evidence>
<feature type="domain" description="Glycosyl hydrolase family 36 C-terminal" evidence="8">
    <location>
        <begin position="628"/>
        <end position="708"/>
    </location>
</feature>
<evidence type="ECO:0000313" key="10">
    <source>
        <dbReference type="EMBL" id="MBC8543464.1"/>
    </source>
</evidence>
<evidence type="ECO:0000256" key="3">
    <source>
        <dbReference type="ARBA" id="ARBA00022801"/>
    </source>
</evidence>
<dbReference type="RefSeq" id="WP_249289642.1">
    <property type="nucleotide sequence ID" value="NZ_JACRSQ010000009.1"/>
</dbReference>
<evidence type="ECO:0000259" key="9">
    <source>
        <dbReference type="Pfam" id="PF16875"/>
    </source>
</evidence>
<dbReference type="PANTHER" id="PTHR43053:SF3">
    <property type="entry name" value="ALPHA-GALACTOSIDASE C-RELATED"/>
    <property type="match status" value="1"/>
</dbReference>
<dbReference type="SUPFAM" id="SSF51445">
    <property type="entry name" value="(Trans)glycosidases"/>
    <property type="match status" value="1"/>
</dbReference>
<comment type="caution">
    <text evidence="10">The sequence shown here is derived from an EMBL/GenBank/DDBJ whole genome shotgun (WGS) entry which is preliminary data.</text>
</comment>
<dbReference type="InterPro" id="IPR031705">
    <property type="entry name" value="Glyco_hydro_36_C"/>
</dbReference>
<organism evidence="10 11">
    <name type="scientific">Bianquea renquensis</name>
    <dbReference type="NCBI Taxonomy" id="2763661"/>
    <lineage>
        <taxon>Bacteria</taxon>
        <taxon>Bacillati</taxon>
        <taxon>Bacillota</taxon>
        <taxon>Clostridia</taxon>
        <taxon>Eubacteriales</taxon>
        <taxon>Bianqueaceae</taxon>
        <taxon>Bianquea</taxon>
    </lineage>
</organism>
<dbReference type="Gene3D" id="2.70.98.60">
    <property type="entry name" value="alpha-galactosidase from lactobacil brevis"/>
    <property type="match status" value="1"/>
</dbReference>
<accession>A0A926DU79</accession>
<dbReference type="EC" id="3.2.1.22" evidence="2 5"/>
<feature type="binding site" evidence="7">
    <location>
        <begin position="349"/>
        <end position="350"/>
    </location>
    <ligand>
        <name>substrate</name>
    </ligand>
</feature>
<gene>
    <name evidence="10" type="ORF">H8730_07895</name>
</gene>
<dbReference type="PANTHER" id="PTHR43053">
    <property type="entry name" value="GLYCOSIDASE FAMILY 31"/>
    <property type="match status" value="1"/>
</dbReference>
<name>A0A926DU79_9FIRM</name>
<dbReference type="InterPro" id="IPR013780">
    <property type="entry name" value="Glyco_hydro_b"/>
</dbReference>
<dbReference type="CDD" id="cd14791">
    <property type="entry name" value="GH36"/>
    <property type="match status" value="1"/>
</dbReference>
<dbReference type="PRINTS" id="PR00743">
    <property type="entry name" value="GLHYDRLASE36"/>
</dbReference>
<evidence type="ECO:0000256" key="6">
    <source>
        <dbReference type="PIRSR" id="PIRSR005536-1"/>
    </source>
</evidence>
<dbReference type="Proteomes" id="UP000657006">
    <property type="component" value="Unassembled WGS sequence"/>
</dbReference>
<comment type="catalytic activity">
    <reaction evidence="1 5">
        <text>Hydrolysis of terminal, non-reducing alpha-D-galactose residues in alpha-D-galactosides, including galactose oligosaccharides, galactomannans and galactolipids.</text>
        <dbReference type="EC" id="3.2.1.22"/>
    </reaction>
</comment>
<dbReference type="EMBL" id="JACRSQ010000009">
    <property type="protein sequence ID" value="MBC8543464.1"/>
    <property type="molecule type" value="Genomic_DNA"/>
</dbReference>
<dbReference type="InterPro" id="IPR017853">
    <property type="entry name" value="GH"/>
</dbReference>
<evidence type="ECO:0000256" key="5">
    <source>
        <dbReference type="PIRNR" id="PIRNR005536"/>
    </source>
</evidence>
<comment type="similarity">
    <text evidence="5">Belongs to the glycosyl hydrolase.</text>
</comment>
<feature type="active site" description="Nucleophile" evidence="6">
    <location>
        <position position="461"/>
    </location>
</feature>
<dbReference type="GO" id="GO:0016052">
    <property type="term" value="P:carbohydrate catabolic process"/>
    <property type="evidence" value="ECO:0007669"/>
    <property type="project" value="InterPro"/>
</dbReference>
<evidence type="ECO:0000256" key="7">
    <source>
        <dbReference type="PIRSR" id="PIRSR005536-2"/>
    </source>
</evidence>